<dbReference type="EMBL" id="BMJC01000001">
    <property type="protein sequence ID" value="GGA85896.1"/>
    <property type="molecule type" value="Genomic_DNA"/>
</dbReference>
<evidence type="ECO:0008006" key="4">
    <source>
        <dbReference type="Google" id="ProtNLM"/>
    </source>
</evidence>
<organism evidence="2 3">
    <name type="scientific">Puia dinghuensis</name>
    <dbReference type="NCBI Taxonomy" id="1792502"/>
    <lineage>
        <taxon>Bacteria</taxon>
        <taxon>Pseudomonadati</taxon>
        <taxon>Bacteroidota</taxon>
        <taxon>Chitinophagia</taxon>
        <taxon>Chitinophagales</taxon>
        <taxon>Chitinophagaceae</taxon>
        <taxon>Puia</taxon>
    </lineage>
</organism>
<protein>
    <recommendedName>
        <fullName evidence="4">DUF1554 domain-containing protein</fullName>
    </recommendedName>
</protein>
<evidence type="ECO:0000256" key="1">
    <source>
        <dbReference type="SAM" id="SignalP"/>
    </source>
</evidence>
<name>A0A8J2U868_9BACT</name>
<reference evidence="2" key="1">
    <citation type="journal article" date="2014" name="Int. J. Syst. Evol. Microbiol.">
        <title>Complete genome sequence of Corynebacterium casei LMG S-19264T (=DSM 44701T), isolated from a smear-ripened cheese.</title>
        <authorList>
            <consortium name="US DOE Joint Genome Institute (JGI-PGF)"/>
            <person name="Walter F."/>
            <person name="Albersmeier A."/>
            <person name="Kalinowski J."/>
            <person name="Ruckert C."/>
        </authorList>
    </citation>
    <scope>NUCLEOTIDE SEQUENCE</scope>
    <source>
        <strain evidence="2">CGMCC 1.15448</strain>
    </source>
</reference>
<reference evidence="2" key="2">
    <citation type="submission" date="2020-09" db="EMBL/GenBank/DDBJ databases">
        <authorList>
            <person name="Sun Q."/>
            <person name="Zhou Y."/>
        </authorList>
    </citation>
    <scope>NUCLEOTIDE SEQUENCE</scope>
    <source>
        <strain evidence="2">CGMCC 1.15448</strain>
    </source>
</reference>
<sequence>MNRLALVILLAGVLLACSKNPTVSGNATAFNSNLQTQANDQVRISTELDAAFNDVDSAIGKASAVCGGTITVDSVDTPRAITITYSGNTCNALRNRTGTIKIASTPGTSWTTAGDTATVTFTTVVITRLADSKTLTINGGFKYINISGGSLAGLSTSGATPVVHTISGVNINITYDNGTVTTWQFARKRTYTYNSGIVISTLGMDSVGGMASVADWGGNRFGNSVIVAPTSPLLINQSCNWQMTGGQETLNNPVGITALTFGLDTLGKAATGCPATGSHYFYNLSWTGTGENPYSTVLPY</sequence>
<dbReference type="Proteomes" id="UP000607559">
    <property type="component" value="Unassembled WGS sequence"/>
</dbReference>
<comment type="caution">
    <text evidence="2">The sequence shown here is derived from an EMBL/GenBank/DDBJ whole genome shotgun (WGS) entry which is preliminary data.</text>
</comment>
<evidence type="ECO:0000313" key="3">
    <source>
        <dbReference type="Proteomes" id="UP000607559"/>
    </source>
</evidence>
<keyword evidence="3" id="KW-1185">Reference proteome</keyword>
<feature type="chain" id="PRO_5035310095" description="DUF1554 domain-containing protein" evidence="1">
    <location>
        <begin position="17"/>
        <end position="300"/>
    </location>
</feature>
<dbReference type="PROSITE" id="PS51257">
    <property type="entry name" value="PROKAR_LIPOPROTEIN"/>
    <property type="match status" value="1"/>
</dbReference>
<evidence type="ECO:0000313" key="2">
    <source>
        <dbReference type="EMBL" id="GGA85896.1"/>
    </source>
</evidence>
<keyword evidence="1" id="KW-0732">Signal</keyword>
<dbReference type="RefSeq" id="WP_188928449.1">
    <property type="nucleotide sequence ID" value="NZ_BMJC01000001.1"/>
</dbReference>
<feature type="signal peptide" evidence="1">
    <location>
        <begin position="1"/>
        <end position="16"/>
    </location>
</feature>
<accession>A0A8J2U868</accession>
<proteinExistence type="predicted"/>
<dbReference type="AlphaFoldDB" id="A0A8J2U868"/>
<gene>
    <name evidence="2" type="ORF">GCM10011511_06190</name>
</gene>